<dbReference type="GO" id="GO:0043565">
    <property type="term" value="F:sequence-specific DNA binding"/>
    <property type="evidence" value="ECO:0007669"/>
    <property type="project" value="InterPro"/>
</dbReference>
<reference evidence="5 6" key="1">
    <citation type="submission" date="2019-06" db="EMBL/GenBank/DDBJ databases">
        <title>Whole genome sequence for Rhodospirillaceae sp. R148.</title>
        <authorList>
            <person name="Wang G."/>
        </authorList>
    </citation>
    <scope>NUCLEOTIDE SEQUENCE [LARGE SCALE GENOMIC DNA]</scope>
    <source>
        <strain evidence="5 6">R148</strain>
    </source>
</reference>
<keyword evidence="3" id="KW-0804">Transcription</keyword>
<dbReference type="InterPro" id="IPR019885">
    <property type="entry name" value="Tscrpt_reg_HTH_AsnC-type_CS"/>
</dbReference>
<feature type="domain" description="HTH asnC-type" evidence="4">
    <location>
        <begin position="3"/>
        <end position="64"/>
    </location>
</feature>
<dbReference type="Pfam" id="PF01037">
    <property type="entry name" value="AsnC_trans_reg"/>
    <property type="match status" value="1"/>
</dbReference>
<evidence type="ECO:0000256" key="3">
    <source>
        <dbReference type="ARBA" id="ARBA00023163"/>
    </source>
</evidence>
<dbReference type="SMART" id="SM00344">
    <property type="entry name" value="HTH_ASNC"/>
    <property type="match status" value="1"/>
</dbReference>
<evidence type="ECO:0000259" key="4">
    <source>
        <dbReference type="PROSITE" id="PS50956"/>
    </source>
</evidence>
<name>A0A545TUD7_9PROT</name>
<dbReference type="InterPro" id="IPR036388">
    <property type="entry name" value="WH-like_DNA-bd_sf"/>
</dbReference>
<dbReference type="PRINTS" id="PR00033">
    <property type="entry name" value="HTHASNC"/>
</dbReference>
<dbReference type="InterPro" id="IPR019887">
    <property type="entry name" value="Tscrpt_reg_AsnC/Lrp_C"/>
</dbReference>
<dbReference type="Gene3D" id="1.10.10.10">
    <property type="entry name" value="Winged helix-like DNA-binding domain superfamily/Winged helix DNA-binding domain"/>
    <property type="match status" value="1"/>
</dbReference>
<dbReference type="InterPro" id="IPR011008">
    <property type="entry name" value="Dimeric_a/b-barrel"/>
</dbReference>
<dbReference type="SUPFAM" id="SSF54909">
    <property type="entry name" value="Dimeric alpha+beta barrel"/>
    <property type="match status" value="1"/>
</dbReference>
<dbReference type="GO" id="GO:0006355">
    <property type="term" value="P:regulation of DNA-templated transcription"/>
    <property type="evidence" value="ECO:0007669"/>
    <property type="project" value="UniProtKB-ARBA"/>
</dbReference>
<keyword evidence="2" id="KW-0238">DNA-binding</keyword>
<dbReference type="InterPro" id="IPR011991">
    <property type="entry name" value="ArsR-like_HTH"/>
</dbReference>
<dbReference type="OrthoDB" id="9813313at2"/>
<dbReference type="InterPro" id="IPR036390">
    <property type="entry name" value="WH_DNA-bd_sf"/>
</dbReference>
<dbReference type="GO" id="GO:0043200">
    <property type="term" value="P:response to amino acid"/>
    <property type="evidence" value="ECO:0007669"/>
    <property type="project" value="TreeGrafter"/>
</dbReference>
<sequence length="158" mass="17568">MHFDTMDLKILSSLQANARLSNVELSEQVNLSASQCYRRLKRMEDSGIIRGYTALLEPGTLGFGVMAHVNVSLEKHGDNPVQAFRAAIHDYPEVLECHAVSGDADYVLRVVAPDLKAFSNFLMHRLLALPFIATVRSSIFLDELKNTTTLPLQSLSHD</sequence>
<dbReference type="PROSITE" id="PS00519">
    <property type="entry name" value="HTH_ASNC_1"/>
    <property type="match status" value="1"/>
</dbReference>
<keyword evidence="6" id="KW-1185">Reference proteome</keyword>
<evidence type="ECO:0000313" key="5">
    <source>
        <dbReference type="EMBL" id="TQV80830.1"/>
    </source>
</evidence>
<organism evidence="5 6">
    <name type="scientific">Denitrobaculum tricleocarpae</name>
    <dbReference type="NCBI Taxonomy" id="2591009"/>
    <lineage>
        <taxon>Bacteria</taxon>
        <taxon>Pseudomonadati</taxon>
        <taxon>Pseudomonadota</taxon>
        <taxon>Alphaproteobacteria</taxon>
        <taxon>Rhodospirillales</taxon>
        <taxon>Rhodospirillaceae</taxon>
        <taxon>Denitrobaculum</taxon>
    </lineage>
</organism>
<dbReference type="InterPro" id="IPR019888">
    <property type="entry name" value="Tscrpt_reg_AsnC-like"/>
</dbReference>
<dbReference type="PANTHER" id="PTHR30154:SF46">
    <property type="entry name" value="TRANSCRIPTIONAL REGULATORY PROTEIN"/>
    <property type="match status" value="1"/>
</dbReference>
<dbReference type="AlphaFoldDB" id="A0A545TUD7"/>
<dbReference type="SUPFAM" id="SSF46785">
    <property type="entry name" value="Winged helix' DNA-binding domain"/>
    <property type="match status" value="1"/>
</dbReference>
<dbReference type="GO" id="GO:0005829">
    <property type="term" value="C:cytosol"/>
    <property type="evidence" value="ECO:0007669"/>
    <property type="project" value="TreeGrafter"/>
</dbReference>
<gene>
    <name evidence="5" type="ORF">FKG95_11825</name>
</gene>
<dbReference type="CDD" id="cd00090">
    <property type="entry name" value="HTH_ARSR"/>
    <property type="match status" value="1"/>
</dbReference>
<evidence type="ECO:0000256" key="2">
    <source>
        <dbReference type="ARBA" id="ARBA00023125"/>
    </source>
</evidence>
<evidence type="ECO:0000313" key="6">
    <source>
        <dbReference type="Proteomes" id="UP000315252"/>
    </source>
</evidence>
<proteinExistence type="predicted"/>
<evidence type="ECO:0000256" key="1">
    <source>
        <dbReference type="ARBA" id="ARBA00023015"/>
    </source>
</evidence>
<dbReference type="PROSITE" id="PS50956">
    <property type="entry name" value="HTH_ASNC_2"/>
    <property type="match status" value="1"/>
</dbReference>
<dbReference type="RefSeq" id="WP_142896544.1">
    <property type="nucleotide sequence ID" value="NZ_ML660054.1"/>
</dbReference>
<keyword evidence="1" id="KW-0805">Transcription regulation</keyword>
<accession>A0A545TUD7</accession>
<protein>
    <submittedName>
        <fullName evidence="5">Lrp/AsnC family transcriptional regulator</fullName>
    </submittedName>
</protein>
<dbReference type="PANTHER" id="PTHR30154">
    <property type="entry name" value="LEUCINE-RESPONSIVE REGULATORY PROTEIN"/>
    <property type="match status" value="1"/>
</dbReference>
<dbReference type="InterPro" id="IPR000485">
    <property type="entry name" value="AsnC-type_HTH_dom"/>
</dbReference>
<dbReference type="EMBL" id="VHSH01000003">
    <property type="protein sequence ID" value="TQV80830.1"/>
    <property type="molecule type" value="Genomic_DNA"/>
</dbReference>
<dbReference type="Gene3D" id="3.30.70.920">
    <property type="match status" value="1"/>
</dbReference>
<dbReference type="Pfam" id="PF13412">
    <property type="entry name" value="HTH_24"/>
    <property type="match status" value="1"/>
</dbReference>
<dbReference type="Proteomes" id="UP000315252">
    <property type="component" value="Unassembled WGS sequence"/>
</dbReference>
<comment type="caution">
    <text evidence="5">The sequence shown here is derived from an EMBL/GenBank/DDBJ whole genome shotgun (WGS) entry which is preliminary data.</text>
</comment>